<feature type="region of interest" description="Disordered" evidence="1">
    <location>
        <begin position="157"/>
        <end position="206"/>
    </location>
</feature>
<protein>
    <submittedName>
        <fullName evidence="2">Uncharacterized protein</fullName>
    </submittedName>
</protein>
<feature type="compositionally biased region" description="Acidic residues" evidence="1">
    <location>
        <begin position="194"/>
        <end position="203"/>
    </location>
</feature>
<dbReference type="InterPro" id="IPR006311">
    <property type="entry name" value="TAT_signal"/>
</dbReference>
<evidence type="ECO:0000256" key="1">
    <source>
        <dbReference type="SAM" id="MobiDB-lite"/>
    </source>
</evidence>
<keyword evidence="3" id="KW-1185">Reference proteome</keyword>
<sequence length="339" mass="36332">MSEHNSEEHTAPKRRSFLKTSALGTGFALSVPLGVGISSAQRNEATADEVIGSDLACDTELEISEEPVDTRWVSFDDSGSYEILPRTAWAECERGVGADADTARDGLDMELKASAIGTAGSDATAIAAGWIDMYNPRDDASAEIDMEVDYEYYWSGNTGGITSTAEDREPDERDSEEMESSVATGTDPVRPDESDTGDSDEVEPSVSKPKIALSLAFLGLEEISSADAAVGATYTVMKEDSDGKFTDDSKEAQGTFFEEVDVSEDANSGDGTEQIPPGVYDWVIEPETHYRLLFTVATVAETAFAGTSVATVGDLPDTVPDIYPGLDITEISYDVNWNE</sequence>
<name>M0M3G5_9EURY</name>
<proteinExistence type="predicted"/>
<evidence type="ECO:0000313" key="2">
    <source>
        <dbReference type="EMBL" id="EMA40241.1"/>
    </source>
</evidence>
<evidence type="ECO:0000313" key="3">
    <source>
        <dbReference type="Proteomes" id="UP000011607"/>
    </source>
</evidence>
<dbReference type="PROSITE" id="PS51318">
    <property type="entry name" value="TAT"/>
    <property type="match status" value="1"/>
</dbReference>
<comment type="caution">
    <text evidence="2">The sequence shown here is derived from an EMBL/GenBank/DDBJ whole genome shotgun (WGS) entry which is preliminary data.</text>
</comment>
<reference evidence="2 3" key="1">
    <citation type="journal article" date="2014" name="PLoS Genet.">
        <title>Phylogenetically driven sequencing of extremely halophilic archaea reveals strategies for static and dynamic osmo-response.</title>
        <authorList>
            <person name="Becker E.A."/>
            <person name="Seitzer P.M."/>
            <person name="Tritt A."/>
            <person name="Larsen D."/>
            <person name="Krusor M."/>
            <person name="Yao A.I."/>
            <person name="Wu D."/>
            <person name="Madern D."/>
            <person name="Eisen J.A."/>
            <person name="Darling A.E."/>
            <person name="Facciotti M.T."/>
        </authorList>
    </citation>
    <scope>NUCLEOTIDE SEQUENCE [LARGE SCALE GENOMIC DNA]</scope>
    <source>
        <strain evidence="2 3">JCM 10879</strain>
    </source>
</reference>
<organism evidence="2 3">
    <name type="scientific">Halobiforma nitratireducens JCM 10879</name>
    <dbReference type="NCBI Taxonomy" id="1227454"/>
    <lineage>
        <taxon>Archaea</taxon>
        <taxon>Methanobacteriati</taxon>
        <taxon>Methanobacteriota</taxon>
        <taxon>Stenosarchaea group</taxon>
        <taxon>Halobacteria</taxon>
        <taxon>Halobacteriales</taxon>
        <taxon>Natrialbaceae</taxon>
        <taxon>Halobiforma</taxon>
    </lineage>
</organism>
<dbReference type="AlphaFoldDB" id="M0M3G5"/>
<dbReference type="EMBL" id="AOMA01000073">
    <property type="protein sequence ID" value="EMA40241.1"/>
    <property type="molecule type" value="Genomic_DNA"/>
</dbReference>
<dbReference type="Proteomes" id="UP000011607">
    <property type="component" value="Unassembled WGS sequence"/>
</dbReference>
<dbReference type="eggNOG" id="ENOG502N61Y">
    <property type="taxonomic scope" value="Archaea"/>
</dbReference>
<gene>
    <name evidence="2" type="ORF">C446_07447</name>
</gene>
<accession>M0M3G5</accession>